<dbReference type="Gene3D" id="3.90.1300.10">
    <property type="entry name" value="Amidase signature (AS) domain"/>
    <property type="match status" value="1"/>
</dbReference>
<dbReference type="Pfam" id="PF01425">
    <property type="entry name" value="Amidase"/>
    <property type="match status" value="1"/>
</dbReference>
<dbReference type="Proteomes" id="UP001278766">
    <property type="component" value="Unassembled WGS sequence"/>
</dbReference>
<dbReference type="RefSeq" id="XP_062655635.1">
    <property type="nucleotide sequence ID" value="XM_062801345.1"/>
</dbReference>
<gene>
    <name evidence="2" type="ORF">B0H64DRAFT_346698</name>
</gene>
<dbReference type="AlphaFoldDB" id="A0AAE0H946"/>
<comment type="caution">
    <text evidence="2">The sequence shown here is derived from an EMBL/GenBank/DDBJ whole genome shotgun (WGS) entry which is preliminary data.</text>
</comment>
<dbReference type="PANTHER" id="PTHR42678">
    <property type="entry name" value="AMIDASE"/>
    <property type="match status" value="1"/>
</dbReference>
<sequence length="516" mass="54682">MPSLLNATVTDLTRALSDGRVSSVALTAAYLARIAEANGYFHAVIETNPDAMSIAKALDDEQRTKGRRGPLHGIPILVKDIATTLDKMETTSGSTVLLGTRCSQEARLVQRLRDAGAVILGKTNMSEWGAFRTISGGGGWSARGGLTLGAFCPNMKANGSSSGSAVATALGLAAACVGSETDGSIISPASRNGVVGFKPTLGLVSSDGLVPLALKQDVPGPITRTVVDTAYMLDALAEEHPSREGVSYVSALSGTDLSGLRIGVPSSSLLQPSDAPMEAFHEALRLLESSGATVVHAANYAGSDEFNNMSKERQLLILAGSFQTDIKQYLGNLKTNPHALKNLGDIIRLTKQDTREEYPERGIDLFELAYSVDMAGADFQAALKQNEYFAVDGGIPGTLKANRLDLIVAPAMYGPTVSFAARAGVPVVVVPLGKYPEGTDVKYFKSEPDTLVDVAPGISFGITFTGNRYSERTLLRAAYAFEQLTNVRDTLEIYNPPKADLSDFGLMWDPLRGSEV</sequence>
<organism evidence="2 3">
    <name type="scientific">Chaetomium fimeti</name>
    <dbReference type="NCBI Taxonomy" id="1854472"/>
    <lineage>
        <taxon>Eukaryota</taxon>
        <taxon>Fungi</taxon>
        <taxon>Dikarya</taxon>
        <taxon>Ascomycota</taxon>
        <taxon>Pezizomycotina</taxon>
        <taxon>Sordariomycetes</taxon>
        <taxon>Sordariomycetidae</taxon>
        <taxon>Sordariales</taxon>
        <taxon>Chaetomiaceae</taxon>
        <taxon>Chaetomium</taxon>
    </lineage>
</organism>
<reference evidence="2" key="1">
    <citation type="journal article" date="2023" name="Mol. Phylogenet. Evol.">
        <title>Genome-scale phylogeny and comparative genomics of the fungal order Sordariales.</title>
        <authorList>
            <person name="Hensen N."/>
            <person name="Bonometti L."/>
            <person name="Westerberg I."/>
            <person name="Brannstrom I.O."/>
            <person name="Guillou S."/>
            <person name="Cros-Aarteil S."/>
            <person name="Calhoun S."/>
            <person name="Haridas S."/>
            <person name="Kuo A."/>
            <person name="Mondo S."/>
            <person name="Pangilinan J."/>
            <person name="Riley R."/>
            <person name="LaButti K."/>
            <person name="Andreopoulos B."/>
            <person name="Lipzen A."/>
            <person name="Chen C."/>
            <person name="Yan M."/>
            <person name="Daum C."/>
            <person name="Ng V."/>
            <person name="Clum A."/>
            <person name="Steindorff A."/>
            <person name="Ohm R.A."/>
            <person name="Martin F."/>
            <person name="Silar P."/>
            <person name="Natvig D.O."/>
            <person name="Lalanne C."/>
            <person name="Gautier V."/>
            <person name="Ament-Velasquez S.L."/>
            <person name="Kruys A."/>
            <person name="Hutchinson M.I."/>
            <person name="Powell A.J."/>
            <person name="Barry K."/>
            <person name="Miller A.N."/>
            <person name="Grigoriev I.V."/>
            <person name="Debuchy R."/>
            <person name="Gladieux P."/>
            <person name="Hiltunen Thoren M."/>
            <person name="Johannesson H."/>
        </authorList>
    </citation>
    <scope>NUCLEOTIDE SEQUENCE</scope>
    <source>
        <strain evidence="2">CBS 168.71</strain>
    </source>
</reference>
<evidence type="ECO:0000313" key="3">
    <source>
        <dbReference type="Proteomes" id="UP001278766"/>
    </source>
</evidence>
<dbReference type="EMBL" id="JAUEPN010000007">
    <property type="protein sequence ID" value="KAK3292121.1"/>
    <property type="molecule type" value="Genomic_DNA"/>
</dbReference>
<dbReference type="PANTHER" id="PTHR42678:SF34">
    <property type="entry name" value="OS04G0183300 PROTEIN"/>
    <property type="match status" value="1"/>
</dbReference>
<evidence type="ECO:0000313" key="2">
    <source>
        <dbReference type="EMBL" id="KAK3292121.1"/>
    </source>
</evidence>
<dbReference type="InterPro" id="IPR036928">
    <property type="entry name" value="AS_sf"/>
</dbReference>
<name>A0AAE0H946_9PEZI</name>
<protein>
    <submittedName>
        <fullName evidence="2">Amidase signature domain-containing protein</fullName>
    </submittedName>
</protein>
<dbReference type="SUPFAM" id="SSF75304">
    <property type="entry name" value="Amidase signature (AS) enzymes"/>
    <property type="match status" value="1"/>
</dbReference>
<dbReference type="InterPro" id="IPR023631">
    <property type="entry name" value="Amidase_dom"/>
</dbReference>
<dbReference type="GeneID" id="87838293"/>
<evidence type="ECO:0000259" key="1">
    <source>
        <dbReference type="Pfam" id="PF01425"/>
    </source>
</evidence>
<keyword evidence="3" id="KW-1185">Reference proteome</keyword>
<accession>A0AAE0H946</accession>
<reference evidence="2" key="2">
    <citation type="submission" date="2023-06" db="EMBL/GenBank/DDBJ databases">
        <authorList>
            <consortium name="Lawrence Berkeley National Laboratory"/>
            <person name="Haridas S."/>
            <person name="Hensen N."/>
            <person name="Bonometti L."/>
            <person name="Westerberg I."/>
            <person name="Brannstrom I.O."/>
            <person name="Guillou S."/>
            <person name="Cros-Aarteil S."/>
            <person name="Calhoun S."/>
            <person name="Kuo A."/>
            <person name="Mondo S."/>
            <person name="Pangilinan J."/>
            <person name="Riley R."/>
            <person name="Labutti K."/>
            <person name="Andreopoulos B."/>
            <person name="Lipzen A."/>
            <person name="Chen C."/>
            <person name="Yanf M."/>
            <person name="Daum C."/>
            <person name="Ng V."/>
            <person name="Clum A."/>
            <person name="Steindorff A."/>
            <person name="Ohm R."/>
            <person name="Martin F."/>
            <person name="Silar P."/>
            <person name="Natvig D."/>
            <person name="Lalanne C."/>
            <person name="Gautier V."/>
            <person name="Ament-Velasquez S.L."/>
            <person name="Kruys A."/>
            <person name="Hutchinson M.I."/>
            <person name="Powell A.J."/>
            <person name="Barry K."/>
            <person name="Miller A.N."/>
            <person name="Grigoriev I.V."/>
            <person name="Debuchy R."/>
            <person name="Gladieux P."/>
            <person name="Thoren M.H."/>
            <person name="Johannesson H."/>
        </authorList>
    </citation>
    <scope>NUCLEOTIDE SEQUENCE</scope>
    <source>
        <strain evidence="2">CBS 168.71</strain>
    </source>
</reference>
<feature type="domain" description="Amidase" evidence="1">
    <location>
        <begin position="26"/>
        <end position="475"/>
    </location>
</feature>
<proteinExistence type="predicted"/>